<evidence type="ECO:0000256" key="8">
    <source>
        <dbReference type="ARBA" id="ARBA00022840"/>
    </source>
</evidence>
<evidence type="ECO:0000256" key="7">
    <source>
        <dbReference type="ARBA" id="ARBA00022741"/>
    </source>
</evidence>
<evidence type="ECO:0000256" key="6">
    <source>
        <dbReference type="ARBA" id="ARBA00022723"/>
    </source>
</evidence>
<protein>
    <recommendedName>
        <fullName evidence="3">tetrahydrofolate synthase</fullName>
        <ecNumber evidence="3">6.3.2.17</ecNumber>
    </recommendedName>
    <alternativeName>
        <fullName evidence="11">Folylpoly-gamma-glutamate synthetase</fullName>
    </alternativeName>
    <alternativeName>
        <fullName evidence="10">Tetrahydrofolylpolyglutamate synthase</fullName>
    </alternativeName>
</protein>
<feature type="non-terminal residue" evidence="13">
    <location>
        <position position="207"/>
    </location>
</feature>
<proteinExistence type="inferred from homology"/>
<evidence type="ECO:0000256" key="2">
    <source>
        <dbReference type="ARBA" id="ARBA00008276"/>
    </source>
</evidence>
<name>A0A0B6Z3G8_9EUPU</name>
<accession>A0A0B6Z3G8</accession>
<comment type="similarity">
    <text evidence="2">Belongs to the folylpolyglutamate synthase family.</text>
</comment>
<evidence type="ECO:0000256" key="5">
    <source>
        <dbReference type="ARBA" id="ARBA00022598"/>
    </source>
</evidence>
<dbReference type="SUPFAM" id="SSF53623">
    <property type="entry name" value="MurD-like peptide ligases, catalytic domain"/>
    <property type="match status" value="1"/>
</dbReference>
<evidence type="ECO:0000256" key="1">
    <source>
        <dbReference type="ARBA" id="ARBA00005150"/>
    </source>
</evidence>
<dbReference type="InterPro" id="IPR036615">
    <property type="entry name" value="Mur_ligase_C_dom_sf"/>
</dbReference>
<dbReference type="Gene3D" id="3.40.1190.10">
    <property type="entry name" value="Mur-like, catalytic domain"/>
    <property type="match status" value="1"/>
</dbReference>
<comment type="catalytic activity">
    <reaction evidence="12">
        <text>(6S)-5,6,7,8-tetrahydrofolyl-(gamma-L-Glu)(n) + L-glutamate + ATP = (6S)-5,6,7,8-tetrahydrofolyl-(gamma-L-Glu)(n+1) + ADP + phosphate + H(+)</text>
        <dbReference type="Rhea" id="RHEA:10580"/>
        <dbReference type="Rhea" id="RHEA-COMP:14738"/>
        <dbReference type="Rhea" id="RHEA-COMP:14740"/>
        <dbReference type="ChEBI" id="CHEBI:15378"/>
        <dbReference type="ChEBI" id="CHEBI:29985"/>
        <dbReference type="ChEBI" id="CHEBI:30616"/>
        <dbReference type="ChEBI" id="CHEBI:43474"/>
        <dbReference type="ChEBI" id="CHEBI:141005"/>
        <dbReference type="ChEBI" id="CHEBI:456216"/>
        <dbReference type="EC" id="6.3.2.17"/>
    </reaction>
</comment>
<evidence type="ECO:0000313" key="13">
    <source>
        <dbReference type="EMBL" id="CEK62260.1"/>
    </source>
</evidence>
<dbReference type="EMBL" id="HACG01015395">
    <property type="protein sequence ID" value="CEK62260.1"/>
    <property type="molecule type" value="Transcribed_RNA"/>
</dbReference>
<dbReference type="GO" id="GO:0046872">
    <property type="term" value="F:metal ion binding"/>
    <property type="evidence" value="ECO:0007669"/>
    <property type="project" value="UniProtKB-KW"/>
</dbReference>
<dbReference type="Gene3D" id="3.90.190.20">
    <property type="entry name" value="Mur ligase, C-terminal domain"/>
    <property type="match status" value="1"/>
</dbReference>
<keyword evidence="8" id="KW-0067">ATP-binding</keyword>
<dbReference type="InterPro" id="IPR001645">
    <property type="entry name" value="Folylpolyglutamate_synth"/>
</dbReference>
<dbReference type="GO" id="GO:0006730">
    <property type="term" value="P:one-carbon metabolic process"/>
    <property type="evidence" value="ECO:0007669"/>
    <property type="project" value="UniProtKB-KW"/>
</dbReference>
<dbReference type="PANTHER" id="PTHR11136">
    <property type="entry name" value="FOLYLPOLYGLUTAMATE SYNTHASE-RELATED"/>
    <property type="match status" value="1"/>
</dbReference>
<evidence type="ECO:0000256" key="11">
    <source>
        <dbReference type="ARBA" id="ARBA00030876"/>
    </source>
</evidence>
<evidence type="ECO:0000256" key="12">
    <source>
        <dbReference type="ARBA" id="ARBA00047493"/>
    </source>
</evidence>
<gene>
    <name evidence="13" type="primary">ORF44684</name>
</gene>
<keyword evidence="6" id="KW-0479">Metal-binding</keyword>
<organism evidence="13">
    <name type="scientific">Arion vulgaris</name>
    <dbReference type="NCBI Taxonomy" id="1028688"/>
    <lineage>
        <taxon>Eukaryota</taxon>
        <taxon>Metazoa</taxon>
        <taxon>Spiralia</taxon>
        <taxon>Lophotrochozoa</taxon>
        <taxon>Mollusca</taxon>
        <taxon>Gastropoda</taxon>
        <taxon>Heterobranchia</taxon>
        <taxon>Euthyneura</taxon>
        <taxon>Panpulmonata</taxon>
        <taxon>Eupulmonata</taxon>
        <taxon>Stylommatophora</taxon>
        <taxon>Helicina</taxon>
        <taxon>Arionoidea</taxon>
        <taxon>Arionidae</taxon>
        <taxon>Arion</taxon>
    </lineage>
</organism>
<dbReference type="GO" id="GO:0005739">
    <property type="term" value="C:mitochondrion"/>
    <property type="evidence" value="ECO:0007669"/>
    <property type="project" value="TreeGrafter"/>
</dbReference>
<evidence type="ECO:0000256" key="3">
    <source>
        <dbReference type="ARBA" id="ARBA00013025"/>
    </source>
</evidence>
<keyword evidence="4" id="KW-0554">One-carbon metabolism</keyword>
<dbReference type="GO" id="GO:0004326">
    <property type="term" value="F:tetrahydrofolylpolyglutamate synthase activity"/>
    <property type="evidence" value="ECO:0007669"/>
    <property type="project" value="UniProtKB-EC"/>
</dbReference>
<comment type="pathway">
    <text evidence="1">Cofactor biosynthesis; tetrahydrofolylpolyglutamate biosynthesis.</text>
</comment>
<feature type="non-terminal residue" evidence="13">
    <location>
        <position position="1"/>
    </location>
</feature>
<evidence type="ECO:0000256" key="9">
    <source>
        <dbReference type="ARBA" id="ARBA00022842"/>
    </source>
</evidence>
<keyword evidence="9" id="KW-0460">Magnesium</keyword>
<evidence type="ECO:0000256" key="4">
    <source>
        <dbReference type="ARBA" id="ARBA00022563"/>
    </source>
</evidence>
<reference evidence="13" key="1">
    <citation type="submission" date="2014-12" db="EMBL/GenBank/DDBJ databases">
        <title>Insight into the proteome of Arion vulgaris.</title>
        <authorList>
            <person name="Aradska J."/>
            <person name="Bulat T."/>
            <person name="Smidak R."/>
            <person name="Sarate P."/>
            <person name="Gangsoo J."/>
            <person name="Sialana F."/>
            <person name="Bilban M."/>
            <person name="Lubec G."/>
        </authorList>
    </citation>
    <scope>NUCLEOTIDE SEQUENCE</scope>
    <source>
        <tissue evidence="13">Skin</tissue>
    </source>
</reference>
<dbReference type="SUPFAM" id="SSF53244">
    <property type="entry name" value="MurD-like peptide ligases, peptide-binding domain"/>
    <property type="match status" value="1"/>
</dbReference>
<evidence type="ECO:0000256" key="10">
    <source>
        <dbReference type="ARBA" id="ARBA00030592"/>
    </source>
</evidence>
<dbReference type="GO" id="GO:0005829">
    <property type="term" value="C:cytosol"/>
    <property type="evidence" value="ECO:0007669"/>
    <property type="project" value="TreeGrafter"/>
</dbReference>
<keyword evidence="5" id="KW-0436">Ligase</keyword>
<dbReference type="GO" id="GO:0005524">
    <property type="term" value="F:ATP binding"/>
    <property type="evidence" value="ECO:0007669"/>
    <property type="project" value="UniProtKB-KW"/>
</dbReference>
<keyword evidence="7" id="KW-0547">Nucleotide-binding</keyword>
<sequence length="207" mass="23335">ALLGNTITEIAWNKAGIFKPGRPAITVEHERAALEVLWKRSVEIQNPFYIAKEMSDLLIQSNKIQLGIAGAKQAENASLAIQLFYMWQQLRHNASKNMTEYIPKAASSMEEIPQLQVSELDDATIKALSSCVWPGRAQTIHRTGLTYYLDGAHTKESMQVCVQWFQQAVHQDTQHNKKHVRILLFNTTSDRDVGSLLACLTQCHFDA</sequence>
<dbReference type="PANTHER" id="PTHR11136:SF5">
    <property type="entry name" value="FOLYLPOLYGLUTAMATE SYNTHASE, MITOCHONDRIAL"/>
    <property type="match status" value="1"/>
</dbReference>
<dbReference type="AlphaFoldDB" id="A0A0B6Z3G8"/>
<dbReference type="InterPro" id="IPR036565">
    <property type="entry name" value="Mur-like_cat_sf"/>
</dbReference>
<dbReference type="EC" id="6.3.2.17" evidence="3"/>